<dbReference type="RefSeq" id="WP_118044527.1">
    <property type="nucleotide sequence ID" value="NZ_QRSS01000005.1"/>
</dbReference>
<organism evidence="1 2">
    <name type="scientific">Blautia obeum</name>
    <dbReference type="NCBI Taxonomy" id="40520"/>
    <lineage>
        <taxon>Bacteria</taxon>
        <taxon>Bacillati</taxon>
        <taxon>Bacillota</taxon>
        <taxon>Clostridia</taxon>
        <taxon>Lachnospirales</taxon>
        <taxon>Lachnospiraceae</taxon>
        <taxon>Blautia</taxon>
    </lineage>
</organism>
<evidence type="ECO:0000313" key="2">
    <source>
        <dbReference type="Proteomes" id="UP000283585"/>
    </source>
</evidence>
<dbReference type="AlphaFoldDB" id="A0A411ZT37"/>
<protein>
    <submittedName>
        <fullName evidence="1">Uncharacterized protein</fullName>
    </submittedName>
</protein>
<reference evidence="1 2" key="1">
    <citation type="submission" date="2018-08" db="EMBL/GenBank/DDBJ databases">
        <title>A genome reference for cultivated species of the human gut microbiota.</title>
        <authorList>
            <person name="Zou Y."/>
            <person name="Xue W."/>
            <person name="Luo G."/>
        </authorList>
    </citation>
    <scope>NUCLEOTIDE SEQUENCE [LARGE SCALE GENOMIC DNA]</scope>
    <source>
        <strain evidence="1 2">AF29-2BH</strain>
    </source>
</reference>
<gene>
    <name evidence="1" type="ORF">DWZ12_05790</name>
</gene>
<name>A0A411ZT37_9FIRM</name>
<accession>A0A411ZT37</accession>
<comment type="caution">
    <text evidence="1">The sequence shown here is derived from an EMBL/GenBank/DDBJ whole genome shotgun (WGS) entry which is preliminary data.</text>
</comment>
<evidence type="ECO:0000313" key="1">
    <source>
        <dbReference type="EMBL" id="RGQ05979.1"/>
    </source>
</evidence>
<dbReference type="EMBL" id="QRSS01000005">
    <property type="protein sequence ID" value="RGQ05979.1"/>
    <property type="molecule type" value="Genomic_DNA"/>
</dbReference>
<proteinExistence type="predicted"/>
<sequence>MLSININQVELFNERTNEFIYLKPIVLKLEHSLISISKWESKWHKPFSTSNKTPSEMRDYIRCMTLNGDVDPAYYEALSDKDITNIEHYINDEMTATTFRSGNDKKTSSKKIVTSEEIYYWMIALNIPFECEKWHLNRLLTLIRVCNIKNSPKKKMSKKDIYARNRAINQANRNKYNSKG</sequence>
<dbReference type="Proteomes" id="UP000283585">
    <property type="component" value="Unassembled WGS sequence"/>
</dbReference>